<dbReference type="Pfam" id="PF00892">
    <property type="entry name" value="EamA"/>
    <property type="match status" value="2"/>
</dbReference>
<dbReference type="InterPro" id="IPR000620">
    <property type="entry name" value="EamA_dom"/>
</dbReference>
<accession>A0ABM8ZNG2</accession>
<evidence type="ECO:0000256" key="5">
    <source>
        <dbReference type="SAM" id="Phobius"/>
    </source>
</evidence>
<feature type="transmembrane region" description="Helical" evidence="5">
    <location>
        <begin position="7"/>
        <end position="27"/>
    </location>
</feature>
<dbReference type="EMBL" id="CAKLCM010000003">
    <property type="protein sequence ID" value="CAH0530094.1"/>
    <property type="molecule type" value="Genomic_DNA"/>
</dbReference>
<feature type="transmembrane region" description="Helical" evidence="5">
    <location>
        <begin position="70"/>
        <end position="90"/>
    </location>
</feature>
<reference evidence="7" key="1">
    <citation type="submission" date="2021-12" db="EMBL/GenBank/DDBJ databases">
        <authorList>
            <person name="Rodrigo-Torres L."/>
            <person name="Arahal R. D."/>
            <person name="Lucena T."/>
        </authorList>
    </citation>
    <scope>NUCLEOTIDE SEQUENCE</scope>
    <source>
        <strain evidence="7">CECT 8226</strain>
    </source>
</reference>
<evidence type="ECO:0000313" key="8">
    <source>
        <dbReference type="Proteomes" id="UP000838160"/>
    </source>
</evidence>
<proteinExistence type="predicted"/>
<evidence type="ECO:0000259" key="6">
    <source>
        <dbReference type="Pfam" id="PF00892"/>
    </source>
</evidence>
<feature type="domain" description="EamA" evidence="6">
    <location>
        <begin position="6"/>
        <end position="136"/>
    </location>
</feature>
<keyword evidence="4 5" id="KW-0472">Membrane</keyword>
<evidence type="ECO:0000256" key="1">
    <source>
        <dbReference type="ARBA" id="ARBA00004141"/>
    </source>
</evidence>
<evidence type="ECO:0000313" key="7">
    <source>
        <dbReference type="EMBL" id="CAH0530094.1"/>
    </source>
</evidence>
<feature type="transmembrane region" description="Helical" evidence="5">
    <location>
        <begin position="39"/>
        <end position="58"/>
    </location>
</feature>
<keyword evidence="2 5" id="KW-0812">Transmembrane</keyword>
<feature type="transmembrane region" description="Helical" evidence="5">
    <location>
        <begin position="125"/>
        <end position="142"/>
    </location>
</feature>
<protein>
    <recommendedName>
        <fullName evidence="6">EamA domain-containing protein</fullName>
    </recommendedName>
</protein>
<evidence type="ECO:0000256" key="3">
    <source>
        <dbReference type="ARBA" id="ARBA00022989"/>
    </source>
</evidence>
<feature type="transmembrane region" description="Helical" evidence="5">
    <location>
        <begin position="178"/>
        <end position="197"/>
    </location>
</feature>
<feature type="transmembrane region" description="Helical" evidence="5">
    <location>
        <begin position="209"/>
        <end position="227"/>
    </location>
</feature>
<feature type="transmembrane region" description="Helical" evidence="5">
    <location>
        <begin position="264"/>
        <end position="282"/>
    </location>
</feature>
<dbReference type="RefSeq" id="WP_237486606.1">
    <property type="nucleotide sequence ID" value="NZ_CAKLCM010000003.1"/>
</dbReference>
<dbReference type="InterPro" id="IPR050638">
    <property type="entry name" value="AA-Vitamin_Transporters"/>
</dbReference>
<dbReference type="SUPFAM" id="SSF103481">
    <property type="entry name" value="Multidrug resistance efflux transporter EmrE"/>
    <property type="match status" value="1"/>
</dbReference>
<comment type="caution">
    <text evidence="7">The sequence shown here is derived from an EMBL/GenBank/DDBJ whole genome shotgun (WGS) entry which is preliminary data.</text>
</comment>
<organism evidence="7 8">
    <name type="scientific">Vibrio hippocampi</name>
    <dbReference type="NCBI Taxonomy" id="654686"/>
    <lineage>
        <taxon>Bacteria</taxon>
        <taxon>Pseudomonadati</taxon>
        <taxon>Pseudomonadota</taxon>
        <taxon>Gammaproteobacteria</taxon>
        <taxon>Vibrionales</taxon>
        <taxon>Vibrionaceae</taxon>
        <taxon>Vibrio</taxon>
    </lineage>
</organism>
<dbReference type="InterPro" id="IPR037185">
    <property type="entry name" value="EmrE-like"/>
</dbReference>
<sequence length="286" mass="30384">MTQSHALYALMAMTAFALNSLFCRLALGAELIDPMNFTTLRLMSGGVALMVVQHTLPVQQTKKIDVKTRGLLGLTLFGYALCFSLAYISLETGTGALLLFGTVQLSLIALHRFQGNRIRGLERLGILLSISGFVALMLPSASRPDLTGAALMIISGICWSGFTLLGKTTDSAIQATKTGFSVATMMMLVALVLYHSFYQPEVLLTIDGVMLALASGVLASALGYALWYRILPKISLLQASLMQLSVPVIALALGVIFVAEHVSAGAMISTGLILAGIGVVNWSKGR</sequence>
<keyword evidence="3 5" id="KW-1133">Transmembrane helix</keyword>
<dbReference type="PANTHER" id="PTHR32322">
    <property type="entry name" value="INNER MEMBRANE TRANSPORTER"/>
    <property type="match status" value="1"/>
</dbReference>
<keyword evidence="8" id="KW-1185">Reference proteome</keyword>
<feature type="transmembrane region" description="Helical" evidence="5">
    <location>
        <begin position="239"/>
        <end position="258"/>
    </location>
</feature>
<gene>
    <name evidence="7" type="ORF">VHP8226_03822</name>
</gene>
<feature type="transmembrane region" description="Helical" evidence="5">
    <location>
        <begin position="96"/>
        <end position="113"/>
    </location>
</feature>
<evidence type="ECO:0000256" key="4">
    <source>
        <dbReference type="ARBA" id="ARBA00023136"/>
    </source>
</evidence>
<dbReference type="PANTHER" id="PTHR32322:SF9">
    <property type="entry name" value="AMINO-ACID METABOLITE EFFLUX PUMP-RELATED"/>
    <property type="match status" value="1"/>
</dbReference>
<evidence type="ECO:0000256" key="2">
    <source>
        <dbReference type="ARBA" id="ARBA00022692"/>
    </source>
</evidence>
<dbReference type="Proteomes" id="UP000838160">
    <property type="component" value="Unassembled WGS sequence"/>
</dbReference>
<comment type="subcellular location">
    <subcellularLocation>
        <location evidence="1">Membrane</location>
        <topology evidence="1">Multi-pass membrane protein</topology>
    </subcellularLocation>
</comment>
<name>A0ABM8ZNG2_9VIBR</name>
<feature type="domain" description="EamA" evidence="6">
    <location>
        <begin position="147"/>
        <end position="281"/>
    </location>
</feature>
<feature type="transmembrane region" description="Helical" evidence="5">
    <location>
        <begin position="148"/>
        <end position="166"/>
    </location>
</feature>